<dbReference type="SUPFAM" id="SSF56801">
    <property type="entry name" value="Acetyl-CoA synthetase-like"/>
    <property type="match status" value="1"/>
</dbReference>
<proteinExistence type="inferred from homology"/>
<dbReference type="PANTHER" id="PTHR43201">
    <property type="entry name" value="ACYL-COA SYNTHETASE"/>
    <property type="match status" value="1"/>
</dbReference>
<comment type="similarity">
    <text evidence="1">Belongs to the ATP-dependent AMP-binding enzyme family.</text>
</comment>
<dbReference type="Gene3D" id="3.40.50.12780">
    <property type="entry name" value="N-terminal domain of ligase-like"/>
    <property type="match status" value="1"/>
</dbReference>
<dbReference type="InterPro" id="IPR042099">
    <property type="entry name" value="ANL_N_sf"/>
</dbReference>
<dbReference type="EMBL" id="SPQC01000006">
    <property type="protein sequence ID" value="TFU23593.1"/>
    <property type="molecule type" value="Genomic_DNA"/>
</dbReference>
<dbReference type="InterPro" id="IPR000873">
    <property type="entry name" value="AMP-dep_synth/lig_dom"/>
</dbReference>
<dbReference type="AlphaFoldDB" id="A0A4Y9F5G5"/>
<dbReference type="PANTHER" id="PTHR43201:SF5">
    <property type="entry name" value="MEDIUM-CHAIN ACYL-COA LIGASE ACSF2, MITOCHONDRIAL"/>
    <property type="match status" value="1"/>
</dbReference>
<feature type="domain" description="AMP-binding enzyme C-terminal" evidence="4">
    <location>
        <begin position="430"/>
        <end position="510"/>
    </location>
</feature>
<evidence type="ECO:0000259" key="4">
    <source>
        <dbReference type="Pfam" id="PF13193"/>
    </source>
</evidence>
<dbReference type="Proteomes" id="UP000297951">
    <property type="component" value="Unassembled WGS sequence"/>
</dbReference>
<organism evidence="5 6">
    <name type="scientific">Rothia nasimurium</name>
    <dbReference type="NCBI Taxonomy" id="85336"/>
    <lineage>
        <taxon>Bacteria</taxon>
        <taxon>Bacillati</taxon>
        <taxon>Actinomycetota</taxon>
        <taxon>Actinomycetes</taxon>
        <taxon>Micrococcales</taxon>
        <taxon>Micrococcaceae</taxon>
        <taxon>Rothia</taxon>
    </lineage>
</organism>
<evidence type="ECO:0000256" key="1">
    <source>
        <dbReference type="ARBA" id="ARBA00006432"/>
    </source>
</evidence>
<evidence type="ECO:0000259" key="3">
    <source>
        <dbReference type="Pfam" id="PF00501"/>
    </source>
</evidence>
<feature type="domain" description="AMP-dependent synthetase/ligase" evidence="3">
    <location>
        <begin position="24"/>
        <end position="380"/>
    </location>
</feature>
<dbReference type="OrthoDB" id="9803968at2"/>
<evidence type="ECO:0000313" key="5">
    <source>
        <dbReference type="EMBL" id="TFU23593.1"/>
    </source>
</evidence>
<accession>A0A4Y9F5G5</accession>
<keyword evidence="2 5" id="KW-0436">Ligase</keyword>
<dbReference type="GO" id="GO:0031956">
    <property type="term" value="F:medium-chain fatty acid-CoA ligase activity"/>
    <property type="evidence" value="ECO:0007669"/>
    <property type="project" value="TreeGrafter"/>
</dbReference>
<dbReference type="Pfam" id="PF00501">
    <property type="entry name" value="AMP-binding"/>
    <property type="match status" value="1"/>
</dbReference>
<dbReference type="GO" id="GO:0006631">
    <property type="term" value="P:fatty acid metabolic process"/>
    <property type="evidence" value="ECO:0007669"/>
    <property type="project" value="TreeGrafter"/>
</dbReference>
<protein>
    <submittedName>
        <fullName evidence="5">Long-chain fatty acid--CoA ligase</fullName>
    </submittedName>
</protein>
<sequence>MNIKHDQQTVAPSSQNNLAALLAARASSERPALTWAGGSLTYQQLAQLVGAARTWLGERGLVPGDRVALALPNVPAMVGLYYGALSLGAVVVPMHPLLSAREAAYQVQDAGARLLVAAAGTRVGQESEQILGEVEGQLTLEVLSPDAMFGADAPDPQPWEAHPVAAQDPAVILYTSGTTGAPKGATLTHANMLSNALTCVDVFGFTSDDVIFGGLPLFHAFGQTVSMNAVLAAGAAIALLPRFTPGGAAQLCATVGVTVFAAVPTMYSALASYLGTDPALAHRLRGRVRFGISGGAALPASVHADIERLVAFPIYEGYGLSETAPVVCFNRAEYGLVIGSVGRALPGVEVKVVDRQGQPLATGEAGELWVAGPNVMAGYWGRPEASAEALKGRWFATGDVARLDEAGNIFIVDRLKDMILRNGNSVYPREIEDVLYTHPAVQLAAVVGQPSETVGEEIVAVVMPREPLDASQRAELTASLDQLARRELAAYKYPRRYVFKEELPLGPTGKILKRVLAEALTQEA</sequence>
<reference evidence="5 6" key="1">
    <citation type="submission" date="2019-03" db="EMBL/GenBank/DDBJ databases">
        <title>Diversity of the mouse oral microbiome.</title>
        <authorList>
            <person name="Joseph S."/>
            <person name="Aduse-Opoku J."/>
            <person name="Curtis M."/>
            <person name="Wade W."/>
            <person name="Hashim A."/>
        </authorList>
    </citation>
    <scope>NUCLEOTIDE SEQUENCE [LARGE SCALE GENOMIC DNA]</scope>
    <source>
        <strain evidence="6">irhom_31</strain>
    </source>
</reference>
<evidence type="ECO:0000256" key="2">
    <source>
        <dbReference type="ARBA" id="ARBA00022598"/>
    </source>
</evidence>
<gene>
    <name evidence="5" type="ORF">E4U03_02480</name>
</gene>
<dbReference type="InterPro" id="IPR045851">
    <property type="entry name" value="AMP-bd_C_sf"/>
</dbReference>
<dbReference type="PROSITE" id="PS00455">
    <property type="entry name" value="AMP_BINDING"/>
    <property type="match status" value="1"/>
</dbReference>
<dbReference type="RefSeq" id="WP_135011412.1">
    <property type="nucleotide sequence ID" value="NZ_JADGLK010000006.1"/>
</dbReference>
<dbReference type="InterPro" id="IPR025110">
    <property type="entry name" value="AMP-bd_C"/>
</dbReference>
<dbReference type="Gene3D" id="3.30.300.30">
    <property type="match status" value="1"/>
</dbReference>
<dbReference type="Pfam" id="PF13193">
    <property type="entry name" value="AMP-binding_C"/>
    <property type="match status" value="1"/>
</dbReference>
<dbReference type="InterPro" id="IPR020845">
    <property type="entry name" value="AMP-binding_CS"/>
</dbReference>
<name>A0A4Y9F5G5_9MICC</name>
<evidence type="ECO:0000313" key="6">
    <source>
        <dbReference type="Proteomes" id="UP000297951"/>
    </source>
</evidence>
<comment type="caution">
    <text evidence="5">The sequence shown here is derived from an EMBL/GenBank/DDBJ whole genome shotgun (WGS) entry which is preliminary data.</text>
</comment>